<proteinExistence type="predicted"/>
<dbReference type="Proteomes" id="UP000736335">
    <property type="component" value="Unassembled WGS sequence"/>
</dbReference>
<sequence>MTTIKLPPSLLPRRPPQYEVWREIHPSFVSAYDAILNAERHANEQATFDPEAKDNLISARVAGYLLLELYSRRTILSDRPSLSFVNSILSPSHCAGGGPVDTVFEVGKFYRNILLRMFRTVNTRYPRPSSHPSRPSFATLQDMTRDCMMADGNSYGASRRKALARDGFRCMLTGVFDLTTTRQSEELTQMRNDLSTSSAIVQTSHILNESTMQDIDTQEGGEEVTMLNNTEYAANAMSILRDFGLESIVTKLLEANGVHNLWNLLSLTTDFQHFFNRLELWFESTGEPDRYNVCVSDIGHERYLRSFRHLREDVDRLSVTFSSNDTNAQLPNPKLLSLHAACARVLHMSGAAEAFDELEREAEGTTVLAFDGSSARLLDQLMFPLAMVPGIV</sequence>
<dbReference type="AlphaFoldDB" id="A0A9P6L2Z9"/>
<evidence type="ECO:0000313" key="2">
    <source>
        <dbReference type="Proteomes" id="UP000736335"/>
    </source>
</evidence>
<dbReference type="EMBL" id="WIUZ02000018">
    <property type="protein sequence ID" value="KAF9779899.1"/>
    <property type="molecule type" value="Genomic_DNA"/>
</dbReference>
<organism evidence="1 2">
    <name type="scientific">Thelephora terrestris</name>
    <dbReference type="NCBI Taxonomy" id="56493"/>
    <lineage>
        <taxon>Eukaryota</taxon>
        <taxon>Fungi</taxon>
        <taxon>Dikarya</taxon>
        <taxon>Basidiomycota</taxon>
        <taxon>Agaricomycotina</taxon>
        <taxon>Agaricomycetes</taxon>
        <taxon>Thelephorales</taxon>
        <taxon>Thelephoraceae</taxon>
        <taxon>Thelephora</taxon>
    </lineage>
</organism>
<evidence type="ECO:0008006" key="3">
    <source>
        <dbReference type="Google" id="ProtNLM"/>
    </source>
</evidence>
<gene>
    <name evidence="1" type="ORF">BJ322DRAFT_1113210</name>
</gene>
<dbReference type="OrthoDB" id="2104739at2759"/>
<name>A0A9P6L2Z9_9AGAM</name>
<reference evidence="1" key="1">
    <citation type="journal article" date="2020" name="Nat. Commun.">
        <title>Large-scale genome sequencing of mycorrhizal fungi provides insights into the early evolution of symbiotic traits.</title>
        <authorList>
            <person name="Miyauchi S."/>
            <person name="Kiss E."/>
            <person name="Kuo A."/>
            <person name="Drula E."/>
            <person name="Kohler A."/>
            <person name="Sanchez-Garcia M."/>
            <person name="Morin E."/>
            <person name="Andreopoulos B."/>
            <person name="Barry K.W."/>
            <person name="Bonito G."/>
            <person name="Buee M."/>
            <person name="Carver A."/>
            <person name="Chen C."/>
            <person name="Cichocki N."/>
            <person name="Clum A."/>
            <person name="Culley D."/>
            <person name="Crous P.W."/>
            <person name="Fauchery L."/>
            <person name="Girlanda M."/>
            <person name="Hayes R.D."/>
            <person name="Keri Z."/>
            <person name="LaButti K."/>
            <person name="Lipzen A."/>
            <person name="Lombard V."/>
            <person name="Magnuson J."/>
            <person name="Maillard F."/>
            <person name="Murat C."/>
            <person name="Nolan M."/>
            <person name="Ohm R.A."/>
            <person name="Pangilinan J."/>
            <person name="Pereira M.F."/>
            <person name="Perotto S."/>
            <person name="Peter M."/>
            <person name="Pfister S."/>
            <person name="Riley R."/>
            <person name="Sitrit Y."/>
            <person name="Stielow J.B."/>
            <person name="Szollosi G."/>
            <person name="Zifcakova L."/>
            <person name="Stursova M."/>
            <person name="Spatafora J.W."/>
            <person name="Tedersoo L."/>
            <person name="Vaario L.M."/>
            <person name="Yamada A."/>
            <person name="Yan M."/>
            <person name="Wang P."/>
            <person name="Xu J."/>
            <person name="Bruns T."/>
            <person name="Baldrian P."/>
            <person name="Vilgalys R."/>
            <person name="Dunand C."/>
            <person name="Henrissat B."/>
            <person name="Grigoriev I.V."/>
            <person name="Hibbett D."/>
            <person name="Nagy L.G."/>
            <person name="Martin F.M."/>
        </authorList>
    </citation>
    <scope>NUCLEOTIDE SEQUENCE</scope>
    <source>
        <strain evidence="1">UH-Tt-Lm1</strain>
    </source>
</reference>
<keyword evidence="2" id="KW-1185">Reference proteome</keyword>
<reference evidence="1" key="2">
    <citation type="submission" date="2020-11" db="EMBL/GenBank/DDBJ databases">
        <authorList>
            <consortium name="DOE Joint Genome Institute"/>
            <person name="Kuo A."/>
            <person name="Miyauchi S."/>
            <person name="Kiss E."/>
            <person name="Drula E."/>
            <person name="Kohler A."/>
            <person name="Sanchez-Garcia M."/>
            <person name="Andreopoulos B."/>
            <person name="Barry K.W."/>
            <person name="Bonito G."/>
            <person name="Buee M."/>
            <person name="Carver A."/>
            <person name="Chen C."/>
            <person name="Cichocki N."/>
            <person name="Clum A."/>
            <person name="Culley D."/>
            <person name="Crous P.W."/>
            <person name="Fauchery L."/>
            <person name="Girlanda M."/>
            <person name="Hayes R."/>
            <person name="Keri Z."/>
            <person name="Labutti K."/>
            <person name="Lipzen A."/>
            <person name="Lombard V."/>
            <person name="Magnuson J."/>
            <person name="Maillard F."/>
            <person name="Morin E."/>
            <person name="Murat C."/>
            <person name="Nolan M."/>
            <person name="Ohm R."/>
            <person name="Pangilinan J."/>
            <person name="Pereira M."/>
            <person name="Perotto S."/>
            <person name="Peter M."/>
            <person name="Riley R."/>
            <person name="Sitrit Y."/>
            <person name="Stielow B."/>
            <person name="Szollosi G."/>
            <person name="Zifcakova L."/>
            <person name="Stursova M."/>
            <person name="Spatafora J.W."/>
            <person name="Tedersoo L."/>
            <person name="Vaario L.-M."/>
            <person name="Yamada A."/>
            <person name="Yan M."/>
            <person name="Wang P."/>
            <person name="Xu J."/>
            <person name="Bruns T."/>
            <person name="Baldrian P."/>
            <person name="Vilgalys R."/>
            <person name="Henrissat B."/>
            <person name="Grigoriev I.V."/>
            <person name="Hibbett D."/>
            <person name="Nagy L.G."/>
            <person name="Martin F.M."/>
        </authorList>
    </citation>
    <scope>NUCLEOTIDE SEQUENCE</scope>
    <source>
        <strain evidence="1">UH-Tt-Lm1</strain>
    </source>
</reference>
<evidence type="ECO:0000313" key="1">
    <source>
        <dbReference type="EMBL" id="KAF9779899.1"/>
    </source>
</evidence>
<comment type="caution">
    <text evidence="1">The sequence shown here is derived from an EMBL/GenBank/DDBJ whole genome shotgun (WGS) entry which is preliminary data.</text>
</comment>
<accession>A0A9P6L2Z9</accession>
<protein>
    <recommendedName>
        <fullName evidence="3">HNH nuclease domain-containing protein</fullName>
    </recommendedName>
</protein>